<evidence type="ECO:0000256" key="4">
    <source>
        <dbReference type="ARBA" id="ARBA00022679"/>
    </source>
</evidence>
<dbReference type="InterPro" id="IPR011712">
    <property type="entry name" value="Sig_transdc_His_kin_sub3_dim/P"/>
</dbReference>
<dbReference type="Gene3D" id="1.20.5.1930">
    <property type="match status" value="1"/>
</dbReference>
<keyword evidence="6 12" id="KW-0418">Kinase</keyword>
<dbReference type="Proteomes" id="UP000239485">
    <property type="component" value="Unassembled WGS sequence"/>
</dbReference>
<keyword evidence="4" id="KW-0808">Transferase</keyword>
<dbReference type="InterPro" id="IPR050482">
    <property type="entry name" value="Sensor_HK_TwoCompSys"/>
</dbReference>
<keyword evidence="3" id="KW-0597">Phosphoprotein</keyword>
<dbReference type="SUPFAM" id="SSF55874">
    <property type="entry name" value="ATPase domain of HSP90 chaperone/DNA topoisomerase II/histidine kinase"/>
    <property type="match status" value="1"/>
</dbReference>
<name>A0A2S6IUY5_9ACTN</name>
<evidence type="ECO:0000256" key="2">
    <source>
        <dbReference type="ARBA" id="ARBA00012438"/>
    </source>
</evidence>
<keyword evidence="10" id="KW-1133">Transmembrane helix</keyword>
<keyword evidence="5" id="KW-0547">Nucleotide-binding</keyword>
<feature type="region of interest" description="Disordered" evidence="9">
    <location>
        <begin position="31"/>
        <end position="55"/>
    </location>
</feature>
<evidence type="ECO:0000256" key="9">
    <source>
        <dbReference type="SAM" id="MobiDB-lite"/>
    </source>
</evidence>
<accession>A0A2S6IUY5</accession>
<dbReference type="EC" id="2.7.13.3" evidence="2"/>
<proteinExistence type="predicted"/>
<gene>
    <name evidence="12" type="ORF">CLV92_102240</name>
</gene>
<dbReference type="CDD" id="cd16917">
    <property type="entry name" value="HATPase_UhpB-NarQ-NarX-like"/>
    <property type="match status" value="1"/>
</dbReference>
<reference evidence="12 13" key="1">
    <citation type="submission" date="2018-02" db="EMBL/GenBank/DDBJ databases">
        <title>Genomic Encyclopedia of Archaeal and Bacterial Type Strains, Phase II (KMG-II): from individual species to whole genera.</title>
        <authorList>
            <person name="Goeker M."/>
        </authorList>
    </citation>
    <scope>NUCLEOTIDE SEQUENCE [LARGE SCALE GENOMIC DNA]</scope>
    <source>
        <strain evidence="12 13">DSM 22857</strain>
    </source>
</reference>
<dbReference type="PANTHER" id="PTHR24421">
    <property type="entry name" value="NITRATE/NITRITE SENSOR PROTEIN NARX-RELATED"/>
    <property type="match status" value="1"/>
</dbReference>
<keyword evidence="13" id="KW-1185">Reference proteome</keyword>
<feature type="domain" description="Signal transduction histidine kinase subgroup 3 dimerisation and phosphoacceptor" evidence="11">
    <location>
        <begin position="230"/>
        <end position="295"/>
    </location>
</feature>
<evidence type="ECO:0000313" key="12">
    <source>
        <dbReference type="EMBL" id="PPK98087.1"/>
    </source>
</evidence>
<evidence type="ECO:0000256" key="6">
    <source>
        <dbReference type="ARBA" id="ARBA00022777"/>
    </source>
</evidence>
<dbReference type="GO" id="GO:0046983">
    <property type="term" value="F:protein dimerization activity"/>
    <property type="evidence" value="ECO:0007669"/>
    <property type="project" value="InterPro"/>
</dbReference>
<dbReference type="GO" id="GO:0005524">
    <property type="term" value="F:ATP binding"/>
    <property type="evidence" value="ECO:0007669"/>
    <property type="project" value="UniProtKB-KW"/>
</dbReference>
<feature type="transmembrane region" description="Helical" evidence="10">
    <location>
        <begin position="177"/>
        <end position="200"/>
    </location>
</feature>
<feature type="transmembrane region" description="Helical" evidence="10">
    <location>
        <begin position="67"/>
        <end position="84"/>
    </location>
</feature>
<dbReference type="RefSeq" id="WP_211290852.1">
    <property type="nucleotide sequence ID" value="NZ_PTJD01000002.1"/>
</dbReference>
<evidence type="ECO:0000256" key="3">
    <source>
        <dbReference type="ARBA" id="ARBA00022553"/>
    </source>
</evidence>
<comment type="caution">
    <text evidence="12">The sequence shown here is derived from an EMBL/GenBank/DDBJ whole genome shotgun (WGS) entry which is preliminary data.</text>
</comment>
<evidence type="ECO:0000256" key="8">
    <source>
        <dbReference type="ARBA" id="ARBA00023012"/>
    </source>
</evidence>
<evidence type="ECO:0000259" key="11">
    <source>
        <dbReference type="Pfam" id="PF07730"/>
    </source>
</evidence>
<keyword evidence="7" id="KW-0067">ATP-binding</keyword>
<dbReference type="Gene3D" id="3.30.565.10">
    <property type="entry name" value="Histidine kinase-like ATPase, C-terminal domain"/>
    <property type="match status" value="1"/>
</dbReference>
<evidence type="ECO:0000313" key="13">
    <source>
        <dbReference type="Proteomes" id="UP000239485"/>
    </source>
</evidence>
<evidence type="ECO:0000256" key="7">
    <source>
        <dbReference type="ARBA" id="ARBA00022840"/>
    </source>
</evidence>
<evidence type="ECO:0000256" key="1">
    <source>
        <dbReference type="ARBA" id="ARBA00000085"/>
    </source>
</evidence>
<dbReference type="GO" id="GO:0000155">
    <property type="term" value="F:phosphorelay sensor kinase activity"/>
    <property type="evidence" value="ECO:0007669"/>
    <property type="project" value="InterPro"/>
</dbReference>
<feature type="region of interest" description="Disordered" evidence="9">
    <location>
        <begin position="435"/>
        <end position="469"/>
    </location>
</feature>
<keyword evidence="10" id="KW-0472">Membrane</keyword>
<organism evidence="12 13">
    <name type="scientific">Kineococcus xinjiangensis</name>
    <dbReference type="NCBI Taxonomy" id="512762"/>
    <lineage>
        <taxon>Bacteria</taxon>
        <taxon>Bacillati</taxon>
        <taxon>Actinomycetota</taxon>
        <taxon>Actinomycetes</taxon>
        <taxon>Kineosporiales</taxon>
        <taxon>Kineosporiaceae</taxon>
        <taxon>Kineococcus</taxon>
    </lineage>
</organism>
<feature type="compositionally biased region" description="Low complexity" evidence="9">
    <location>
        <begin position="441"/>
        <end position="456"/>
    </location>
</feature>
<evidence type="ECO:0000256" key="5">
    <source>
        <dbReference type="ARBA" id="ARBA00022741"/>
    </source>
</evidence>
<comment type="catalytic activity">
    <reaction evidence="1">
        <text>ATP + protein L-histidine = ADP + protein N-phospho-L-histidine.</text>
        <dbReference type="EC" id="2.7.13.3"/>
    </reaction>
</comment>
<keyword evidence="8" id="KW-0902">Two-component regulatory system</keyword>
<dbReference type="EMBL" id="PTJD01000002">
    <property type="protein sequence ID" value="PPK98087.1"/>
    <property type="molecule type" value="Genomic_DNA"/>
</dbReference>
<protein>
    <recommendedName>
        <fullName evidence="2">histidine kinase</fullName>
        <ecNumber evidence="2">2.7.13.3</ecNumber>
    </recommendedName>
</protein>
<dbReference type="InterPro" id="IPR036890">
    <property type="entry name" value="HATPase_C_sf"/>
</dbReference>
<evidence type="ECO:0000256" key="10">
    <source>
        <dbReference type="SAM" id="Phobius"/>
    </source>
</evidence>
<dbReference type="AlphaFoldDB" id="A0A2S6IUY5"/>
<dbReference type="Pfam" id="PF07730">
    <property type="entry name" value="HisKA_3"/>
    <property type="match status" value="1"/>
</dbReference>
<feature type="compositionally biased region" description="Low complexity" evidence="9">
    <location>
        <begin position="31"/>
        <end position="40"/>
    </location>
</feature>
<feature type="transmembrane region" description="Helical" evidence="10">
    <location>
        <begin position="96"/>
        <end position="113"/>
    </location>
</feature>
<feature type="transmembrane region" description="Helical" evidence="10">
    <location>
        <begin position="153"/>
        <end position="171"/>
    </location>
</feature>
<keyword evidence="10" id="KW-0812">Transmembrane</keyword>
<dbReference type="GO" id="GO:0016020">
    <property type="term" value="C:membrane"/>
    <property type="evidence" value="ECO:0007669"/>
    <property type="project" value="InterPro"/>
</dbReference>
<feature type="transmembrane region" description="Helical" evidence="10">
    <location>
        <begin position="119"/>
        <end position="146"/>
    </location>
</feature>
<sequence length="469" mass="49315">MEPAAPPRPVAPGAAAPVCTATALDATAAAPRGPHAGAHAVVRPDAHPGQRRVWGMPPGRAERVRDLLAILVSILGAVLNTGLVLDELGDRATPPWLVPALFIGIASSAAMWWRRRYPVQVTVAMGALTLVSFADSALLIALLTLAVRRRDRVLAVLSVLAVPVLMLNAWWLQGMRLVESVFLTPVLVGLFVSLGAYIGARRALVDSLRERAERAEAEQSLRAEQARLAERTRIAREMHDVLAHRISLVALHAGGLEVRPDMGAEQVEATAATIRATSRAALEDLRRVLGVLRTGAPSDSAAGAAELAPQPTFVDIQHLVADSRAAGVDVELRTEVSLHTQVPPELGRTVYRIVQEALTNVHKHARSAQALVTLGGRPGSFLCVEIVNGRPAGGAPLLPGSGSGLVGLSERVGIADGTLVSGPEPGGGFAVRARLPWPTPDGAEAADAPTWAPPDARIVTPQRLSPGDE</sequence>
<dbReference type="PANTHER" id="PTHR24421:SF10">
    <property type="entry name" value="NITRATE_NITRITE SENSOR PROTEIN NARQ"/>
    <property type="match status" value="1"/>
</dbReference>